<dbReference type="CDD" id="cd00075">
    <property type="entry name" value="HATPase"/>
    <property type="match status" value="1"/>
</dbReference>
<dbReference type="Gene3D" id="1.10.287.130">
    <property type="match status" value="1"/>
</dbReference>
<keyword evidence="4 11" id="KW-0808">Transferase</keyword>
<keyword evidence="6 11" id="KW-0418">Kinase</keyword>
<evidence type="ECO:0000313" key="11">
    <source>
        <dbReference type="EMBL" id="CED93313.1"/>
    </source>
</evidence>
<dbReference type="EMBL" id="LN555523">
    <property type="protein sequence ID" value="CED93313.1"/>
    <property type="molecule type" value="Genomic_DNA"/>
</dbReference>
<gene>
    <name evidence="11" type="ORF">CRIB_558</name>
</gene>
<comment type="catalytic activity">
    <reaction evidence="1">
        <text>ATP + protein L-histidine = ADP + protein N-phospho-L-histidine.</text>
        <dbReference type="EC" id="2.7.13.3"/>
    </reaction>
</comment>
<feature type="transmembrane region" description="Helical" evidence="9">
    <location>
        <begin position="18"/>
        <end position="35"/>
    </location>
</feature>
<feature type="transmembrane region" description="Helical" evidence="9">
    <location>
        <begin position="149"/>
        <end position="167"/>
    </location>
</feature>
<dbReference type="RefSeq" id="WP_180703045.1">
    <property type="nucleotide sequence ID" value="NZ_LN555523.1"/>
</dbReference>
<keyword evidence="3" id="KW-0597">Phosphoprotein</keyword>
<feature type="transmembrane region" description="Helical" evidence="9">
    <location>
        <begin position="117"/>
        <end position="137"/>
    </location>
</feature>
<evidence type="ECO:0000313" key="12">
    <source>
        <dbReference type="Proteomes" id="UP000245622"/>
    </source>
</evidence>
<feature type="transmembrane region" description="Helical" evidence="9">
    <location>
        <begin position="55"/>
        <end position="76"/>
    </location>
</feature>
<evidence type="ECO:0000256" key="3">
    <source>
        <dbReference type="ARBA" id="ARBA00022553"/>
    </source>
</evidence>
<evidence type="ECO:0000256" key="1">
    <source>
        <dbReference type="ARBA" id="ARBA00000085"/>
    </source>
</evidence>
<protein>
    <recommendedName>
        <fullName evidence="2">histidine kinase</fullName>
        <ecNumber evidence="2">2.7.13.3</ecNumber>
    </recommendedName>
</protein>
<keyword evidence="9" id="KW-1133">Transmembrane helix</keyword>
<dbReference type="SMART" id="SM00388">
    <property type="entry name" value="HisKA"/>
    <property type="match status" value="1"/>
</dbReference>
<feature type="transmembrane region" description="Helical" evidence="9">
    <location>
        <begin position="232"/>
        <end position="258"/>
    </location>
</feature>
<keyword evidence="12" id="KW-1185">Reference proteome</keyword>
<evidence type="ECO:0000256" key="4">
    <source>
        <dbReference type="ARBA" id="ARBA00022679"/>
    </source>
</evidence>
<dbReference type="SMART" id="SM00387">
    <property type="entry name" value="HATPase_c"/>
    <property type="match status" value="1"/>
</dbReference>
<dbReference type="GeneID" id="82204745"/>
<dbReference type="PANTHER" id="PTHR43547">
    <property type="entry name" value="TWO-COMPONENT HISTIDINE KINASE"/>
    <property type="match status" value="1"/>
</dbReference>
<organism evidence="11 12">
    <name type="scientific">Romboutsia ilealis</name>
    <dbReference type="NCBI Taxonomy" id="1115758"/>
    <lineage>
        <taxon>Bacteria</taxon>
        <taxon>Bacillati</taxon>
        <taxon>Bacillota</taxon>
        <taxon>Clostridia</taxon>
        <taxon>Peptostreptococcales</taxon>
        <taxon>Peptostreptococcaceae</taxon>
        <taxon>Romboutsia</taxon>
    </lineage>
</organism>
<keyword evidence="9" id="KW-0812">Transmembrane</keyword>
<dbReference type="Pfam" id="PF02518">
    <property type="entry name" value="HATPase_c"/>
    <property type="match status" value="1"/>
</dbReference>
<dbReference type="PANTHER" id="PTHR43547:SF2">
    <property type="entry name" value="HYBRID SIGNAL TRANSDUCTION HISTIDINE KINASE C"/>
    <property type="match status" value="1"/>
</dbReference>
<dbReference type="Gene3D" id="3.30.565.10">
    <property type="entry name" value="Histidine kinase-like ATPase, C-terminal domain"/>
    <property type="match status" value="1"/>
</dbReference>
<dbReference type="Pfam" id="PF00512">
    <property type="entry name" value="HisKA"/>
    <property type="match status" value="1"/>
</dbReference>
<name>A0A1V1HZI2_9FIRM</name>
<keyword evidence="7" id="KW-0067">ATP-binding</keyword>
<keyword evidence="9" id="KW-0472">Membrane</keyword>
<feature type="transmembrane region" description="Helical" evidence="9">
    <location>
        <begin position="83"/>
        <end position="102"/>
    </location>
</feature>
<keyword evidence="8" id="KW-0902">Two-component regulatory system</keyword>
<dbReference type="KEGG" id="ril:CRIB_558"/>
<dbReference type="SUPFAM" id="SSF55874">
    <property type="entry name" value="ATPase domain of HSP90 chaperone/DNA topoisomerase II/histidine kinase"/>
    <property type="match status" value="1"/>
</dbReference>
<dbReference type="InterPro" id="IPR036097">
    <property type="entry name" value="HisK_dim/P_sf"/>
</dbReference>
<sequence>MYNIKSVKQGSAKVQNNLFTWIIISLTLIIGILYIERLFNILKIKELQKLNVIDFIQIFNSILAALAIGSSLVCYISSKKEELFIISLMYIIFFIDIIFGNLDNINLQSQTKYMDGYITIGTSLIRIIILLISILPCKKIKDIIISNKGISILIVTIMSIFIGTLESKYLNFRNKENYIILYNIFLIIVYLVVAITYLVKSIRQKEYIYSVISSSIFLFGVKAFYATVATRIPILAIRLTCISITYMGFIIFIGGLFLELILNIKRNKELENELSVFYHLVDENKYSCVVIYNENGKVEFANKTVKKFIFENPCVKNEKVESVIVNIMKELDENIILEIKDFTRKYKAWDGNIYIPSLDMTLECNIQNTYTKFGENKYTLIFKDISSRVRTEKYLIEYEKMKKHEEVKNEFFANISHELRTPLNIFYSTLQLLDLKNNDMSICFREVYGNHKQCLEINCKRMLRLINNIVDITKIDVGFTQAKFVNCDIVRAIEDITLSVINYAENKNINIVFDTEIEEHIIKCDLSMIERAMLNLLSNAIKFTKENGNIAVNLYKDEQWVHILVKDDGIGIPIDIQDMIFERFVQGDKSLTRLNEGSGIGLSIVKSIVELNKGEIYLDSDGENGTEFEILLPNEKLEDYEYDNNYKVNLDKIELEFSDIYELYN</sequence>
<dbReference type="GO" id="GO:0005524">
    <property type="term" value="F:ATP binding"/>
    <property type="evidence" value="ECO:0007669"/>
    <property type="project" value="UniProtKB-KW"/>
</dbReference>
<feature type="domain" description="Histidine kinase" evidence="10">
    <location>
        <begin position="414"/>
        <end position="636"/>
    </location>
</feature>
<dbReference type="FunFam" id="3.30.565.10:FF:000037">
    <property type="entry name" value="Hybrid sensor histidine kinase/response regulator"/>
    <property type="match status" value="1"/>
</dbReference>
<dbReference type="InterPro" id="IPR003661">
    <property type="entry name" value="HisK_dim/P_dom"/>
</dbReference>
<dbReference type="InterPro" id="IPR005467">
    <property type="entry name" value="His_kinase_dom"/>
</dbReference>
<reference evidence="11 12" key="1">
    <citation type="submission" date="2014-04" db="EMBL/GenBank/DDBJ databases">
        <authorList>
            <person name="Hornung B.V."/>
        </authorList>
    </citation>
    <scope>NUCLEOTIDE SEQUENCE [LARGE SCALE GENOMIC DNA]</scope>
    <source>
        <strain evidence="11 12">CRIB</strain>
    </source>
</reference>
<accession>A0A1V1HZI2</accession>
<dbReference type="InterPro" id="IPR003594">
    <property type="entry name" value="HATPase_dom"/>
</dbReference>
<dbReference type="InterPro" id="IPR036890">
    <property type="entry name" value="HATPase_C_sf"/>
</dbReference>
<dbReference type="InterPro" id="IPR004358">
    <property type="entry name" value="Sig_transdc_His_kin-like_C"/>
</dbReference>
<dbReference type="PROSITE" id="PS50109">
    <property type="entry name" value="HIS_KIN"/>
    <property type="match status" value="1"/>
</dbReference>
<evidence type="ECO:0000259" key="10">
    <source>
        <dbReference type="PROSITE" id="PS50109"/>
    </source>
</evidence>
<dbReference type="EC" id="2.7.13.3" evidence="2"/>
<dbReference type="SUPFAM" id="SSF47384">
    <property type="entry name" value="Homodimeric domain of signal transducing histidine kinase"/>
    <property type="match status" value="1"/>
</dbReference>
<evidence type="ECO:0000256" key="2">
    <source>
        <dbReference type="ARBA" id="ARBA00012438"/>
    </source>
</evidence>
<evidence type="ECO:0000256" key="9">
    <source>
        <dbReference type="SAM" id="Phobius"/>
    </source>
</evidence>
<dbReference type="GO" id="GO:0000155">
    <property type="term" value="F:phosphorelay sensor kinase activity"/>
    <property type="evidence" value="ECO:0007669"/>
    <property type="project" value="InterPro"/>
</dbReference>
<dbReference type="CDD" id="cd00082">
    <property type="entry name" value="HisKA"/>
    <property type="match status" value="1"/>
</dbReference>
<keyword evidence="5" id="KW-0547">Nucleotide-binding</keyword>
<dbReference type="AlphaFoldDB" id="A0A1V1HZI2"/>
<feature type="transmembrane region" description="Helical" evidence="9">
    <location>
        <begin position="179"/>
        <end position="199"/>
    </location>
</feature>
<feature type="transmembrane region" description="Helical" evidence="9">
    <location>
        <begin position="206"/>
        <end position="226"/>
    </location>
</feature>
<evidence type="ECO:0000256" key="6">
    <source>
        <dbReference type="ARBA" id="ARBA00022777"/>
    </source>
</evidence>
<proteinExistence type="predicted"/>
<evidence type="ECO:0000256" key="5">
    <source>
        <dbReference type="ARBA" id="ARBA00022741"/>
    </source>
</evidence>
<dbReference type="PRINTS" id="PR00344">
    <property type="entry name" value="BCTRLSENSOR"/>
</dbReference>
<evidence type="ECO:0000256" key="8">
    <source>
        <dbReference type="ARBA" id="ARBA00023012"/>
    </source>
</evidence>
<dbReference type="Proteomes" id="UP000245622">
    <property type="component" value="Chromosome 1"/>
</dbReference>
<evidence type="ECO:0000256" key="7">
    <source>
        <dbReference type="ARBA" id="ARBA00022840"/>
    </source>
</evidence>